<protein>
    <submittedName>
        <fullName evidence="2">Uncharacterized protein</fullName>
    </submittedName>
</protein>
<evidence type="ECO:0000256" key="1">
    <source>
        <dbReference type="SAM" id="MobiDB-lite"/>
    </source>
</evidence>
<dbReference type="EMBL" id="JACAZH010000038">
    <property type="protein sequence ID" value="KAF7336014.1"/>
    <property type="molecule type" value="Genomic_DNA"/>
</dbReference>
<feature type="compositionally biased region" description="Basic residues" evidence="1">
    <location>
        <begin position="261"/>
        <end position="270"/>
    </location>
</feature>
<reference evidence="2" key="1">
    <citation type="submission" date="2020-05" db="EMBL/GenBank/DDBJ databases">
        <title>Mycena genomes resolve the evolution of fungal bioluminescence.</title>
        <authorList>
            <person name="Tsai I.J."/>
        </authorList>
    </citation>
    <scope>NUCLEOTIDE SEQUENCE</scope>
    <source>
        <strain evidence="2">160909Yilan</strain>
    </source>
</reference>
<keyword evidence="3" id="KW-1185">Reference proteome</keyword>
<comment type="caution">
    <text evidence="2">The sequence shown here is derived from an EMBL/GenBank/DDBJ whole genome shotgun (WGS) entry which is preliminary data.</text>
</comment>
<name>A0A8H6X873_9AGAR</name>
<evidence type="ECO:0000313" key="2">
    <source>
        <dbReference type="EMBL" id="KAF7336014.1"/>
    </source>
</evidence>
<feature type="region of interest" description="Disordered" evidence="1">
    <location>
        <begin position="74"/>
        <end position="120"/>
    </location>
</feature>
<organism evidence="2 3">
    <name type="scientific">Mycena sanguinolenta</name>
    <dbReference type="NCBI Taxonomy" id="230812"/>
    <lineage>
        <taxon>Eukaryota</taxon>
        <taxon>Fungi</taxon>
        <taxon>Dikarya</taxon>
        <taxon>Basidiomycota</taxon>
        <taxon>Agaricomycotina</taxon>
        <taxon>Agaricomycetes</taxon>
        <taxon>Agaricomycetidae</taxon>
        <taxon>Agaricales</taxon>
        <taxon>Marasmiineae</taxon>
        <taxon>Mycenaceae</taxon>
        <taxon>Mycena</taxon>
    </lineage>
</organism>
<accession>A0A8H6X873</accession>
<sequence length="347" mass="37264">MATSVSPPLLRRIATRFCNPAGVDQLYAHCPNLKVIEMEGGPAETFYLSFAPLPPSPSPFPFHLPLPLALLAAPSPSSRPSSHTPTPRNISDSPALLPPSPTSTSPTFSTSPTPSAGVAALGLGPRTAVGREWIRTNCTRVRGRRRDPDAAQRVVTRGWGTFRVVWATDSDGFVVRVPSKNNFNDADNDTEEWDSDSGVRQQERESARQFFFWQRLHLIVFLLSRLSFDSGYGSVGGKARQVSGSGGGGGVSGVSGVSGRGKTREKHGRSGRSGNAREVKCIPGRWDGVGRCDAALRLRFGHDTATTAEKPQKKLAQSLHPSASITSHSKKEGKGTPRGHRPLSPTQ</sequence>
<feature type="compositionally biased region" description="Low complexity" evidence="1">
    <location>
        <begin position="74"/>
        <end position="88"/>
    </location>
</feature>
<feature type="compositionally biased region" description="Low complexity" evidence="1">
    <location>
        <begin position="102"/>
        <end position="116"/>
    </location>
</feature>
<feature type="region of interest" description="Disordered" evidence="1">
    <location>
        <begin position="237"/>
        <end position="277"/>
    </location>
</feature>
<proteinExistence type="predicted"/>
<feature type="compositionally biased region" description="Gly residues" evidence="1">
    <location>
        <begin position="244"/>
        <end position="259"/>
    </location>
</feature>
<dbReference type="Proteomes" id="UP000623467">
    <property type="component" value="Unassembled WGS sequence"/>
</dbReference>
<evidence type="ECO:0000313" key="3">
    <source>
        <dbReference type="Proteomes" id="UP000623467"/>
    </source>
</evidence>
<dbReference type="AlphaFoldDB" id="A0A8H6X873"/>
<feature type="region of interest" description="Disordered" evidence="1">
    <location>
        <begin position="305"/>
        <end position="347"/>
    </location>
</feature>
<gene>
    <name evidence="2" type="ORF">MSAN_02315100</name>
</gene>